<organism evidence="12 13">
    <name type="scientific">Methylocella tundrae</name>
    <dbReference type="NCBI Taxonomy" id="227605"/>
    <lineage>
        <taxon>Bacteria</taxon>
        <taxon>Pseudomonadati</taxon>
        <taxon>Pseudomonadota</taxon>
        <taxon>Alphaproteobacteria</taxon>
        <taxon>Hyphomicrobiales</taxon>
        <taxon>Beijerinckiaceae</taxon>
        <taxon>Methylocella</taxon>
    </lineage>
</organism>
<name>A0A4V6IMF5_METTU</name>
<dbReference type="Gene3D" id="1.10.760.10">
    <property type="entry name" value="Cytochrome c-like domain"/>
    <property type="match status" value="2"/>
</dbReference>
<evidence type="ECO:0000256" key="7">
    <source>
        <dbReference type="ARBA" id="ARBA00023004"/>
    </source>
</evidence>
<keyword evidence="3 8" id="KW-0349">Heme</keyword>
<evidence type="ECO:0000256" key="2">
    <source>
        <dbReference type="ARBA" id="ARBA00022448"/>
    </source>
</evidence>
<protein>
    <submittedName>
        <fullName evidence="12">Cytochrome c553</fullName>
    </submittedName>
</protein>
<comment type="subcellular location">
    <subcellularLocation>
        <location evidence="1">Periplasm</location>
    </subcellularLocation>
</comment>
<feature type="chain" id="PRO_5020386694" evidence="10">
    <location>
        <begin position="24"/>
        <end position="203"/>
    </location>
</feature>
<evidence type="ECO:0000259" key="11">
    <source>
        <dbReference type="PROSITE" id="PS51007"/>
    </source>
</evidence>
<feature type="binding site" description="axial binding residue" evidence="9">
    <location>
        <position position="175"/>
    </location>
    <ligand>
        <name>heme c</name>
        <dbReference type="ChEBI" id="CHEBI:61717"/>
        <label>2</label>
    </ligand>
    <ligandPart>
        <name>Fe</name>
        <dbReference type="ChEBI" id="CHEBI:18248"/>
    </ligandPart>
</feature>
<evidence type="ECO:0000256" key="3">
    <source>
        <dbReference type="ARBA" id="ARBA00022617"/>
    </source>
</evidence>
<dbReference type="RefSeq" id="WP_134486918.1">
    <property type="nucleotide sequence ID" value="NZ_CP139089.1"/>
</dbReference>
<feature type="binding site" description="covalent" evidence="8">
    <location>
        <position position="135"/>
    </location>
    <ligand>
        <name>heme c</name>
        <dbReference type="ChEBI" id="CHEBI:61717"/>
        <label>2</label>
    </ligand>
</feature>
<gene>
    <name evidence="12" type="ORF">MTUNDRAET4_0698</name>
</gene>
<dbReference type="PIRSF" id="PIRSF000005">
    <property type="entry name" value="Cytochrome_c4"/>
    <property type="match status" value="1"/>
</dbReference>
<dbReference type="Pfam" id="PF00034">
    <property type="entry name" value="Cytochrom_C"/>
    <property type="match status" value="2"/>
</dbReference>
<evidence type="ECO:0000256" key="9">
    <source>
        <dbReference type="PIRSR" id="PIRSR000005-2"/>
    </source>
</evidence>
<dbReference type="AlphaFoldDB" id="A0A4V6IMF5"/>
<evidence type="ECO:0000256" key="4">
    <source>
        <dbReference type="ARBA" id="ARBA00022723"/>
    </source>
</evidence>
<keyword evidence="7 9" id="KW-0408">Iron</keyword>
<evidence type="ECO:0000313" key="12">
    <source>
        <dbReference type="EMBL" id="VFU07591.1"/>
    </source>
</evidence>
<dbReference type="GO" id="GO:0009055">
    <property type="term" value="F:electron transfer activity"/>
    <property type="evidence" value="ECO:0007669"/>
    <property type="project" value="InterPro"/>
</dbReference>
<feature type="binding site" description="covalent" evidence="8">
    <location>
        <position position="132"/>
    </location>
    <ligand>
        <name>heme c</name>
        <dbReference type="ChEBI" id="CHEBI:61717"/>
        <label>2</label>
    </ligand>
</feature>
<feature type="binding site" description="axial binding residue" evidence="9">
    <location>
        <position position="136"/>
    </location>
    <ligand>
        <name>heme c</name>
        <dbReference type="ChEBI" id="CHEBI:61717"/>
        <label>2</label>
    </ligand>
    <ligandPart>
        <name>Fe</name>
        <dbReference type="ChEBI" id="CHEBI:18248"/>
    </ligandPart>
</feature>
<dbReference type="InterPro" id="IPR009056">
    <property type="entry name" value="Cyt_c-like_dom"/>
</dbReference>
<dbReference type="PROSITE" id="PS51007">
    <property type="entry name" value="CYTC"/>
    <property type="match status" value="2"/>
</dbReference>
<feature type="binding site" description="covalent" evidence="8">
    <location>
        <position position="35"/>
    </location>
    <ligand>
        <name>heme c</name>
        <dbReference type="ChEBI" id="CHEBI:61717"/>
        <label>1</label>
    </ligand>
</feature>
<dbReference type="InterPro" id="IPR036909">
    <property type="entry name" value="Cyt_c-like_dom_sf"/>
</dbReference>
<evidence type="ECO:0000256" key="5">
    <source>
        <dbReference type="ARBA" id="ARBA00022764"/>
    </source>
</evidence>
<feature type="binding site" description="covalent" evidence="8">
    <location>
        <position position="32"/>
    </location>
    <ligand>
        <name>heme c</name>
        <dbReference type="ChEBI" id="CHEBI:61717"/>
        <label>1</label>
    </ligand>
</feature>
<dbReference type="InterPro" id="IPR050597">
    <property type="entry name" value="Cytochrome_c_Oxidase_Subunit"/>
</dbReference>
<keyword evidence="2" id="KW-0813">Transport</keyword>
<dbReference type="PANTHER" id="PTHR33751:SF9">
    <property type="entry name" value="CYTOCHROME C4"/>
    <property type="match status" value="1"/>
</dbReference>
<evidence type="ECO:0000256" key="6">
    <source>
        <dbReference type="ARBA" id="ARBA00022982"/>
    </source>
</evidence>
<dbReference type="GO" id="GO:0042597">
    <property type="term" value="C:periplasmic space"/>
    <property type="evidence" value="ECO:0007669"/>
    <property type="project" value="UniProtKB-SubCell"/>
</dbReference>
<dbReference type="GO" id="GO:0020037">
    <property type="term" value="F:heme binding"/>
    <property type="evidence" value="ECO:0007669"/>
    <property type="project" value="InterPro"/>
</dbReference>
<dbReference type="GO" id="GO:0005506">
    <property type="term" value="F:iron ion binding"/>
    <property type="evidence" value="ECO:0007669"/>
    <property type="project" value="InterPro"/>
</dbReference>
<dbReference type="PANTHER" id="PTHR33751">
    <property type="entry name" value="CBB3-TYPE CYTOCHROME C OXIDASE SUBUNIT FIXP"/>
    <property type="match status" value="1"/>
</dbReference>
<keyword evidence="10" id="KW-0732">Signal</keyword>
<comment type="PTM">
    <text evidence="8">Binds 2 heme c groups covalently per subunit.</text>
</comment>
<feature type="domain" description="Cytochrome c" evidence="11">
    <location>
        <begin position="111"/>
        <end position="198"/>
    </location>
</feature>
<sequence>MKLIRSKLAILAIVSVAAGPLSADESLPVRNCTWCHGSSAQGFMMAPRLAGQRDQYIENQLLSFRDHIRDNPLSRQYMWGAAANLSPQTVHDLSAYFSTLPTLPANDGDRQLAAAGRTIYEQGIAESNIVSCLVCHGPNAEGVREIPRLGGLSYSYLKRRLEQWGEGFHAAAGPMPHIASTLSPNEIDALASYLSFVGSASVE</sequence>
<evidence type="ECO:0000256" key="8">
    <source>
        <dbReference type="PIRSR" id="PIRSR000005-1"/>
    </source>
</evidence>
<dbReference type="Proteomes" id="UP000294360">
    <property type="component" value="Chromosome"/>
</dbReference>
<dbReference type="SUPFAM" id="SSF46626">
    <property type="entry name" value="Cytochrome c"/>
    <property type="match status" value="2"/>
</dbReference>
<reference evidence="12 13" key="1">
    <citation type="submission" date="2019-03" db="EMBL/GenBank/DDBJ databases">
        <authorList>
            <person name="Kox A.R. M."/>
        </authorList>
    </citation>
    <scope>NUCLEOTIDE SEQUENCE [LARGE SCALE GENOMIC DNA]</scope>
    <source>
        <strain evidence="12">MTUNDRAET4 annotated genome</strain>
    </source>
</reference>
<evidence type="ECO:0000256" key="10">
    <source>
        <dbReference type="SAM" id="SignalP"/>
    </source>
</evidence>
<keyword evidence="4 9" id="KW-0479">Metal-binding</keyword>
<feature type="signal peptide" evidence="10">
    <location>
        <begin position="1"/>
        <end position="23"/>
    </location>
</feature>
<evidence type="ECO:0000313" key="13">
    <source>
        <dbReference type="Proteomes" id="UP000294360"/>
    </source>
</evidence>
<keyword evidence="6" id="KW-0249">Electron transport</keyword>
<dbReference type="KEGG" id="mtun:MTUNDRAET4_0698"/>
<feature type="binding site" description="axial binding residue" evidence="9">
    <location>
        <position position="36"/>
    </location>
    <ligand>
        <name>heme c</name>
        <dbReference type="ChEBI" id="CHEBI:61717"/>
        <label>1</label>
    </ligand>
    <ligandPart>
        <name>Fe</name>
        <dbReference type="ChEBI" id="CHEBI:18248"/>
    </ligandPart>
</feature>
<keyword evidence="5" id="KW-0574">Periplasm</keyword>
<dbReference type="InterPro" id="IPR024167">
    <property type="entry name" value="Cytochrome_c4-like"/>
</dbReference>
<feature type="binding site" description="axial binding residue" evidence="9">
    <location>
        <position position="78"/>
    </location>
    <ligand>
        <name>heme c</name>
        <dbReference type="ChEBI" id="CHEBI:61717"/>
        <label>1</label>
    </ligand>
    <ligandPart>
        <name>Fe</name>
        <dbReference type="ChEBI" id="CHEBI:18248"/>
    </ligandPart>
</feature>
<evidence type="ECO:0000256" key="1">
    <source>
        <dbReference type="ARBA" id="ARBA00004418"/>
    </source>
</evidence>
<dbReference type="OrthoDB" id="8218088at2"/>
<accession>A0A4V6IMF5</accession>
<proteinExistence type="predicted"/>
<dbReference type="EMBL" id="LR536450">
    <property type="protein sequence ID" value="VFU07591.1"/>
    <property type="molecule type" value="Genomic_DNA"/>
</dbReference>
<feature type="domain" description="Cytochrome c" evidence="11">
    <location>
        <begin position="14"/>
        <end position="101"/>
    </location>
</feature>